<comment type="caution">
    <text evidence="2">The sequence shown here is derived from an EMBL/GenBank/DDBJ whole genome shotgun (WGS) entry which is preliminary data.</text>
</comment>
<keyword evidence="3" id="KW-1185">Reference proteome</keyword>
<feature type="region of interest" description="Disordered" evidence="1">
    <location>
        <begin position="98"/>
        <end position="118"/>
    </location>
</feature>
<dbReference type="Proteomes" id="UP001234178">
    <property type="component" value="Unassembled WGS sequence"/>
</dbReference>
<sequence>MIYMLEMPTTSIKTNSCSLETRALNLDHRRVIKSRKYPCKRLNLKVEAIADKNIVKIKVTQFHGISYIWTDKDKKINSARPGMLNWLATTSTFTSVAKLAPTKRLREPPGQRQKNREL</sequence>
<gene>
    <name evidence="2" type="ORF">OUZ56_015268</name>
</gene>
<dbReference type="EMBL" id="JAOYFB010000038">
    <property type="protein sequence ID" value="KAK4026258.1"/>
    <property type="molecule type" value="Genomic_DNA"/>
</dbReference>
<protein>
    <submittedName>
        <fullName evidence="2">Uncharacterized protein</fullName>
    </submittedName>
</protein>
<feature type="compositionally biased region" description="Basic and acidic residues" evidence="1">
    <location>
        <begin position="104"/>
        <end position="118"/>
    </location>
</feature>
<organism evidence="2 3">
    <name type="scientific">Daphnia magna</name>
    <dbReference type="NCBI Taxonomy" id="35525"/>
    <lineage>
        <taxon>Eukaryota</taxon>
        <taxon>Metazoa</taxon>
        <taxon>Ecdysozoa</taxon>
        <taxon>Arthropoda</taxon>
        <taxon>Crustacea</taxon>
        <taxon>Branchiopoda</taxon>
        <taxon>Diplostraca</taxon>
        <taxon>Cladocera</taxon>
        <taxon>Anomopoda</taxon>
        <taxon>Daphniidae</taxon>
        <taxon>Daphnia</taxon>
    </lineage>
</organism>
<evidence type="ECO:0000313" key="2">
    <source>
        <dbReference type="EMBL" id="KAK4026258.1"/>
    </source>
</evidence>
<proteinExistence type="predicted"/>
<name>A0ABR0AMB9_9CRUS</name>
<accession>A0ABR0AMB9</accession>
<evidence type="ECO:0000313" key="3">
    <source>
        <dbReference type="Proteomes" id="UP001234178"/>
    </source>
</evidence>
<reference evidence="2 3" key="1">
    <citation type="journal article" date="2023" name="Nucleic Acids Res.">
        <title>The hologenome of Daphnia magna reveals possible DNA methylation and microbiome-mediated evolution of the host genome.</title>
        <authorList>
            <person name="Chaturvedi A."/>
            <person name="Li X."/>
            <person name="Dhandapani V."/>
            <person name="Marshall H."/>
            <person name="Kissane S."/>
            <person name="Cuenca-Cambronero M."/>
            <person name="Asole G."/>
            <person name="Calvet F."/>
            <person name="Ruiz-Romero M."/>
            <person name="Marangio P."/>
            <person name="Guigo R."/>
            <person name="Rago D."/>
            <person name="Mirbahai L."/>
            <person name="Eastwood N."/>
            <person name="Colbourne J.K."/>
            <person name="Zhou J."/>
            <person name="Mallon E."/>
            <person name="Orsini L."/>
        </authorList>
    </citation>
    <scope>NUCLEOTIDE SEQUENCE [LARGE SCALE GENOMIC DNA]</scope>
    <source>
        <strain evidence="2">LRV0_1</strain>
    </source>
</reference>
<evidence type="ECO:0000256" key="1">
    <source>
        <dbReference type="SAM" id="MobiDB-lite"/>
    </source>
</evidence>